<accession>A0ACC0BFM7</accession>
<name>A0ACC0BFM7_CATRO</name>
<reference evidence="2" key="1">
    <citation type="journal article" date="2023" name="Nat. Plants">
        <title>Single-cell RNA sequencing provides a high-resolution roadmap for understanding the multicellular compartmentation of specialized metabolism.</title>
        <authorList>
            <person name="Sun S."/>
            <person name="Shen X."/>
            <person name="Li Y."/>
            <person name="Li Y."/>
            <person name="Wang S."/>
            <person name="Li R."/>
            <person name="Zhang H."/>
            <person name="Shen G."/>
            <person name="Guo B."/>
            <person name="Wei J."/>
            <person name="Xu J."/>
            <person name="St-Pierre B."/>
            <person name="Chen S."/>
            <person name="Sun C."/>
        </authorList>
    </citation>
    <scope>NUCLEOTIDE SEQUENCE [LARGE SCALE GENOMIC DNA]</scope>
</reference>
<gene>
    <name evidence="1" type="ORF">M9H77_11788</name>
</gene>
<organism evidence="1 2">
    <name type="scientific">Catharanthus roseus</name>
    <name type="common">Madagascar periwinkle</name>
    <name type="synonym">Vinca rosea</name>
    <dbReference type="NCBI Taxonomy" id="4058"/>
    <lineage>
        <taxon>Eukaryota</taxon>
        <taxon>Viridiplantae</taxon>
        <taxon>Streptophyta</taxon>
        <taxon>Embryophyta</taxon>
        <taxon>Tracheophyta</taxon>
        <taxon>Spermatophyta</taxon>
        <taxon>Magnoliopsida</taxon>
        <taxon>eudicotyledons</taxon>
        <taxon>Gunneridae</taxon>
        <taxon>Pentapetalae</taxon>
        <taxon>asterids</taxon>
        <taxon>lamiids</taxon>
        <taxon>Gentianales</taxon>
        <taxon>Apocynaceae</taxon>
        <taxon>Rauvolfioideae</taxon>
        <taxon>Vinceae</taxon>
        <taxon>Catharanthinae</taxon>
        <taxon>Catharanthus</taxon>
    </lineage>
</organism>
<protein>
    <submittedName>
        <fullName evidence="1">Uncharacterized protein</fullName>
    </submittedName>
</protein>
<dbReference type="Proteomes" id="UP001060085">
    <property type="component" value="Linkage Group LG03"/>
</dbReference>
<evidence type="ECO:0000313" key="2">
    <source>
        <dbReference type="Proteomes" id="UP001060085"/>
    </source>
</evidence>
<keyword evidence="2" id="KW-1185">Reference proteome</keyword>
<evidence type="ECO:0000313" key="1">
    <source>
        <dbReference type="EMBL" id="KAI5671424.1"/>
    </source>
</evidence>
<dbReference type="EMBL" id="CM044703">
    <property type="protein sequence ID" value="KAI5671424.1"/>
    <property type="molecule type" value="Genomic_DNA"/>
</dbReference>
<comment type="caution">
    <text evidence="1">The sequence shown here is derived from an EMBL/GenBank/DDBJ whole genome shotgun (WGS) entry which is preliminary data.</text>
</comment>
<proteinExistence type="predicted"/>
<sequence length="112" mass="13110">MPPYRETREVSDRTEEGNRRNAMSSDFRTQRRSIIISTFREEDTESLRFYRWTSNINTISLSLYKGSLFLPLPNLALAVNRRLAAPAHGGQNPKEQQSRRTGSRKREGRRRI</sequence>